<feature type="region of interest" description="Disordered" evidence="8">
    <location>
        <begin position="122"/>
        <end position="141"/>
    </location>
</feature>
<dbReference type="STRING" id="1514904.SU32_11800"/>
<protein>
    <recommendedName>
        <fullName evidence="7">Flagellar L-ring protein</fullName>
    </recommendedName>
    <alternativeName>
        <fullName evidence="7">Basal body L-ring protein</fullName>
    </alternativeName>
</protein>
<name>A0A0M9GLP9_9HYPH</name>
<dbReference type="PRINTS" id="PR01008">
    <property type="entry name" value="FLGLRINGFLGH"/>
</dbReference>
<dbReference type="GO" id="GO:0003774">
    <property type="term" value="F:cytoskeletal motor activity"/>
    <property type="evidence" value="ECO:0007669"/>
    <property type="project" value="InterPro"/>
</dbReference>
<comment type="subcellular location">
    <subcellularLocation>
        <location evidence="7">Cell outer membrane</location>
        <topology evidence="7">Lipid-anchor</topology>
    </subcellularLocation>
    <subcellularLocation>
        <location evidence="7">Bacterial flagellum basal body</location>
    </subcellularLocation>
</comment>
<keyword evidence="5 7" id="KW-0975">Bacterial flagellum</keyword>
<comment type="function">
    <text evidence="1 7">Assembles around the rod to form the L-ring and probably protects the motor/basal body from shearing forces during rotation.</text>
</comment>
<keyword evidence="4 7" id="KW-0472">Membrane</keyword>
<dbReference type="PANTHER" id="PTHR34933:SF1">
    <property type="entry name" value="FLAGELLAR L-RING PROTEIN"/>
    <property type="match status" value="1"/>
</dbReference>
<dbReference type="PANTHER" id="PTHR34933">
    <property type="entry name" value="FLAGELLAR L-RING PROTEIN"/>
    <property type="match status" value="1"/>
</dbReference>
<comment type="subunit">
    <text evidence="7">The basal body constitutes a major portion of the flagellar organelle and consists of four rings (L,P,S, and M) mounted on a central rod.</text>
</comment>
<evidence type="ECO:0000313" key="9">
    <source>
        <dbReference type="EMBL" id="KPB00703.1"/>
    </source>
</evidence>
<comment type="similarity">
    <text evidence="2 7">Belongs to the FlgH family.</text>
</comment>
<proteinExistence type="inferred from homology"/>
<dbReference type="HAMAP" id="MF_00415">
    <property type="entry name" value="FlgH"/>
    <property type="match status" value="1"/>
</dbReference>
<keyword evidence="3 7" id="KW-0732">Signal</keyword>
<dbReference type="GO" id="GO:0009427">
    <property type="term" value="C:bacterial-type flagellum basal body, distal rod, L ring"/>
    <property type="evidence" value="ECO:0007669"/>
    <property type="project" value="InterPro"/>
</dbReference>
<dbReference type="RefSeq" id="WP_082376683.1">
    <property type="nucleotide sequence ID" value="NZ_JXMU01000017.1"/>
</dbReference>
<reference evidence="9 10" key="1">
    <citation type="submission" date="2015-01" db="EMBL/GenBank/DDBJ databases">
        <title>Ahrensia donghaiensis sp. nov., a novel dimethylsulphoniopropionate-cleavage bacterium isolated from seawater and emended descriptions of the genus Ahrensia and Ahrensia kielensis.</title>
        <authorList>
            <person name="Liu J."/>
        </authorList>
    </citation>
    <scope>NUCLEOTIDE SEQUENCE [LARGE SCALE GENOMIC DNA]</scope>
    <source>
        <strain evidence="9 10">LZD062</strain>
    </source>
</reference>
<keyword evidence="10" id="KW-1185">Reference proteome</keyword>
<keyword evidence="6 7" id="KW-0998">Cell outer membrane</keyword>
<dbReference type="EMBL" id="JXMU01000017">
    <property type="protein sequence ID" value="KPB00703.1"/>
    <property type="molecule type" value="Genomic_DNA"/>
</dbReference>
<evidence type="ECO:0000256" key="8">
    <source>
        <dbReference type="SAM" id="MobiDB-lite"/>
    </source>
</evidence>
<dbReference type="InterPro" id="IPR000527">
    <property type="entry name" value="Flag_Lring"/>
</dbReference>
<dbReference type="AlphaFoldDB" id="A0A0M9GLP9"/>
<evidence type="ECO:0000313" key="10">
    <source>
        <dbReference type="Proteomes" id="UP000038011"/>
    </source>
</evidence>
<dbReference type="GO" id="GO:0071973">
    <property type="term" value="P:bacterial-type flagellum-dependent cell motility"/>
    <property type="evidence" value="ECO:0007669"/>
    <property type="project" value="InterPro"/>
</dbReference>
<evidence type="ECO:0000256" key="6">
    <source>
        <dbReference type="ARBA" id="ARBA00023237"/>
    </source>
</evidence>
<organism evidence="9 10">
    <name type="scientific">Ahrensia marina</name>
    <dbReference type="NCBI Taxonomy" id="1514904"/>
    <lineage>
        <taxon>Bacteria</taxon>
        <taxon>Pseudomonadati</taxon>
        <taxon>Pseudomonadota</taxon>
        <taxon>Alphaproteobacteria</taxon>
        <taxon>Hyphomicrobiales</taxon>
        <taxon>Ahrensiaceae</taxon>
        <taxon>Ahrensia</taxon>
    </lineage>
</organism>
<evidence type="ECO:0000256" key="1">
    <source>
        <dbReference type="ARBA" id="ARBA00002591"/>
    </source>
</evidence>
<evidence type="ECO:0000256" key="5">
    <source>
        <dbReference type="ARBA" id="ARBA00023143"/>
    </source>
</evidence>
<gene>
    <name evidence="7" type="primary">flgH</name>
    <name evidence="9" type="ORF">SU32_11800</name>
</gene>
<dbReference type="PROSITE" id="PS51257">
    <property type="entry name" value="PROKAR_LIPOPROTEIN"/>
    <property type="match status" value="1"/>
</dbReference>
<evidence type="ECO:0000256" key="2">
    <source>
        <dbReference type="ARBA" id="ARBA00006929"/>
    </source>
</evidence>
<evidence type="ECO:0000256" key="4">
    <source>
        <dbReference type="ARBA" id="ARBA00023136"/>
    </source>
</evidence>
<comment type="caution">
    <text evidence="9">The sequence shown here is derived from an EMBL/GenBank/DDBJ whole genome shotgun (WGS) entry which is preliminary data.</text>
</comment>
<dbReference type="Proteomes" id="UP000038011">
    <property type="component" value="Unassembled WGS sequence"/>
</dbReference>
<dbReference type="GO" id="GO:0009279">
    <property type="term" value="C:cell outer membrane"/>
    <property type="evidence" value="ECO:0007669"/>
    <property type="project" value="UniProtKB-SubCell"/>
</dbReference>
<keyword evidence="7" id="KW-0449">Lipoprotein</keyword>
<evidence type="ECO:0000256" key="3">
    <source>
        <dbReference type="ARBA" id="ARBA00022729"/>
    </source>
</evidence>
<evidence type="ECO:0000256" key="7">
    <source>
        <dbReference type="HAMAP-Rule" id="MF_00415"/>
    </source>
</evidence>
<dbReference type="PATRIC" id="fig|1514904.3.peg.1203"/>
<accession>A0A0M9GLP9</accession>
<dbReference type="Pfam" id="PF02107">
    <property type="entry name" value="FlgH"/>
    <property type="match status" value="1"/>
</dbReference>
<sequence>MIKLSAHMVGAVAVTVALSGCMVQPKTIGRTPDLSPMSVDAQYQAHTKEELGAMYPDTPRKYSTWNRSAASLFTGRQAMNRGDILTVNIVVNDRAQFDNRSDRQRTSSKSLGLGASTSGGFSGSIDGSLNSGTTFDGSGGTTRQEKLSVAVAAVVMEVLPNGNLVIRGTQEIVVNAEKRILTVEGIVRPSDILPNSSVPYEKIAEARIRYGGQGRITEVQQPPYGQQALDMLLPL</sequence>